<dbReference type="Proteomes" id="UP001195483">
    <property type="component" value="Unassembled WGS sequence"/>
</dbReference>
<evidence type="ECO:0000313" key="1">
    <source>
        <dbReference type="EMBL" id="KAK3588928.1"/>
    </source>
</evidence>
<proteinExistence type="predicted"/>
<accession>A0AAE0VSF4</accession>
<name>A0AAE0VSF4_9BIVA</name>
<gene>
    <name evidence="1" type="ORF">CHS0354_023689</name>
</gene>
<sequence>MQGLQSNWLYDVMNDFATFIKDIQGLSDLVGLLNQIKSIDFSNIGNSQTLLYTIKRLLLDSRPDDLIDSFNALLQNFGQLSLDNITVDIFADVQMLTKGLLGLQTIRSLIISNFEIADLIKDQDEFKTFLIKDLGLSETVIDAVLDGALSFEMLLNSSRVDVSQEVCNSTELEKLILLNNSRVDVRNISEAFCSLDRETIVNLTEAIIVRLDIGDLVEEMITKGFTSFLTNAGVTPNESKESIGKITAAHSDFMIMLNVLDNQTSIKTDFITALAEAQTEDAALSALLCGRGDSDNFFNLNAAIGNDASSLTDNQVDEMMNLPGEFCRDLYKDIMKTEGGPIIWGYLKPIIRGKILYTPDTPITKKIMQKINDTFEMLNSMHMTAKKWAVGSESLTNLYGSKEDQDQLKNFLFFFFLFDQLSVSRLPCSKITNFHLDSMVTDTPISPAVPPSSPSHLLPLSNSTIDECGTLYVSSTDMKENIPSY</sequence>
<reference evidence="1" key="3">
    <citation type="submission" date="2023-05" db="EMBL/GenBank/DDBJ databases">
        <authorList>
            <person name="Smith C.H."/>
        </authorList>
    </citation>
    <scope>NUCLEOTIDE SEQUENCE</scope>
    <source>
        <strain evidence="1">CHS0354</strain>
        <tissue evidence="1">Mantle</tissue>
    </source>
</reference>
<organism evidence="1 2">
    <name type="scientific">Potamilus streckersoni</name>
    <dbReference type="NCBI Taxonomy" id="2493646"/>
    <lineage>
        <taxon>Eukaryota</taxon>
        <taxon>Metazoa</taxon>
        <taxon>Spiralia</taxon>
        <taxon>Lophotrochozoa</taxon>
        <taxon>Mollusca</taxon>
        <taxon>Bivalvia</taxon>
        <taxon>Autobranchia</taxon>
        <taxon>Heteroconchia</taxon>
        <taxon>Palaeoheterodonta</taxon>
        <taxon>Unionida</taxon>
        <taxon>Unionoidea</taxon>
        <taxon>Unionidae</taxon>
        <taxon>Ambleminae</taxon>
        <taxon>Lampsilini</taxon>
        <taxon>Potamilus</taxon>
    </lineage>
</organism>
<reference evidence="1" key="2">
    <citation type="journal article" date="2021" name="Genome Biol. Evol.">
        <title>Developing a high-quality reference genome for a parasitic bivalve with doubly uniparental inheritance (Bivalvia: Unionida).</title>
        <authorList>
            <person name="Smith C.H."/>
        </authorList>
    </citation>
    <scope>NUCLEOTIDE SEQUENCE</scope>
    <source>
        <strain evidence="1">CHS0354</strain>
        <tissue evidence="1">Mantle</tissue>
    </source>
</reference>
<dbReference type="EMBL" id="JAEAOA010001426">
    <property type="protein sequence ID" value="KAK3588928.1"/>
    <property type="molecule type" value="Genomic_DNA"/>
</dbReference>
<protein>
    <submittedName>
        <fullName evidence="1">Uncharacterized protein</fullName>
    </submittedName>
</protein>
<reference evidence="1" key="1">
    <citation type="journal article" date="2021" name="Genome Biol. Evol.">
        <title>A High-Quality Reference Genome for a Parasitic Bivalve with Doubly Uniparental Inheritance (Bivalvia: Unionida).</title>
        <authorList>
            <person name="Smith C.H."/>
        </authorList>
    </citation>
    <scope>NUCLEOTIDE SEQUENCE</scope>
    <source>
        <strain evidence="1">CHS0354</strain>
    </source>
</reference>
<evidence type="ECO:0000313" key="2">
    <source>
        <dbReference type="Proteomes" id="UP001195483"/>
    </source>
</evidence>
<comment type="caution">
    <text evidence="1">The sequence shown here is derived from an EMBL/GenBank/DDBJ whole genome shotgun (WGS) entry which is preliminary data.</text>
</comment>
<dbReference type="AlphaFoldDB" id="A0AAE0VSF4"/>
<keyword evidence="2" id="KW-1185">Reference proteome</keyword>